<gene>
    <name evidence="3" type="ordered locus">SOR_1142</name>
</gene>
<dbReference type="PROSITE" id="PS51257">
    <property type="entry name" value="PROKAR_LIPOPROTEIN"/>
    <property type="match status" value="1"/>
</dbReference>
<evidence type="ECO:0000259" key="2">
    <source>
        <dbReference type="PROSITE" id="PS51352"/>
    </source>
</evidence>
<dbReference type="RefSeq" id="WP_000755590.1">
    <property type="nucleotide sequence ID" value="NC_015291.1"/>
</dbReference>
<organism evidence="3 4">
    <name type="scientific">Streptococcus oralis (strain Uo5)</name>
    <dbReference type="NCBI Taxonomy" id="927666"/>
    <lineage>
        <taxon>Bacteria</taxon>
        <taxon>Bacillati</taxon>
        <taxon>Bacillota</taxon>
        <taxon>Bacilli</taxon>
        <taxon>Lactobacillales</taxon>
        <taxon>Streptococcaceae</taxon>
        <taxon>Streptococcus</taxon>
    </lineage>
</organism>
<dbReference type="EMBL" id="FR720602">
    <property type="protein sequence ID" value="CBZ00800.1"/>
    <property type="molecule type" value="Genomic_DNA"/>
</dbReference>
<dbReference type="InterPro" id="IPR036249">
    <property type="entry name" value="Thioredoxin-like_sf"/>
</dbReference>
<evidence type="ECO:0000313" key="3">
    <source>
        <dbReference type="EMBL" id="CBZ00800.1"/>
    </source>
</evidence>
<accession>F2QDT1</accession>
<dbReference type="Gene3D" id="3.40.30.10">
    <property type="entry name" value="Glutaredoxin"/>
    <property type="match status" value="1"/>
</dbReference>
<dbReference type="Pfam" id="PF08534">
    <property type="entry name" value="Redoxin"/>
    <property type="match status" value="1"/>
</dbReference>
<dbReference type="InterPro" id="IPR013766">
    <property type="entry name" value="Thioredoxin_domain"/>
</dbReference>
<dbReference type="CDD" id="cd02966">
    <property type="entry name" value="TlpA_like_family"/>
    <property type="match status" value="1"/>
</dbReference>
<dbReference type="AlphaFoldDB" id="F2QDT1"/>
<dbReference type="SUPFAM" id="SSF52833">
    <property type="entry name" value="Thioredoxin-like"/>
    <property type="match status" value="1"/>
</dbReference>
<dbReference type="PROSITE" id="PS51352">
    <property type="entry name" value="THIOREDOXIN_2"/>
    <property type="match status" value="1"/>
</dbReference>
<feature type="signal peptide" evidence="1">
    <location>
        <begin position="1"/>
        <end position="18"/>
    </location>
</feature>
<feature type="chain" id="PRO_5038519034" evidence="1">
    <location>
        <begin position="19"/>
        <end position="196"/>
    </location>
</feature>
<reference evidence="3 4" key="1">
    <citation type="journal article" date="2011" name="J. Bacteriol.">
        <title>Genome of Streptococcus oralis strain Uo5.</title>
        <authorList>
            <person name="Reichmann P."/>
            <person name="Nuhn M."/>
            <person name="Denapaite D."/>
            <person name="Bruckner R."/>
            <person name="Henrich B."/>
            <person name="Maurer P."/>
            <person name="Rieger M."/>
            <person name="Klages S."/>
            <person name="Reinhard R."/>
            <person name="Hakenbeck R."/>
        </authorList>
    </citation>
    <scope>NUCLEOTIDE SEQUENCE [LARGE SCALE GENOMIC DNA]</scope>
    <source>
        <strain evidence="3 4">Uo5</strain>
    </source>
</reference>
<feature type="domain" description="Thioredoxin" evidence="2">
    <location>
        <begin position="39"/>
        <end position="182"/>
    </location>
</feature>
<sequence>MKKVIFAGLSLMSLFLLIACGEKETKQTSSPKQPAVQQIAVGKDAPDFTLQSMDGKEVKLSDYKGKKVYLKFWASWCGPCKKSMPELMELAAKQDRDFEILSVIAPGLQGEKTVQDFPKWYKEQGYKDIPVLYDTQATTFQAYQIRSIPTEYLIDSQGKIGKIQFGAISNADAEAAFKEMNKRKNRDCSRFFIVFH</sequence>
<dbReference type="PANTHER" id="PTHR42852:SF16">
    <property type="entry name" value="THIOL:DISULFIDE INTERCHANGE PROTEIN TLPA"/>
    <property type="match status" value="1"/>
</dbReference>
<dbReference type="eggNOG" id="COG0526">
    <property type="taxonomic scope" value="Bacteria"/>
</dbReference>
<proteinExistence type="predicted"/>
<dbReference type="PANTHER" id="PTHR42852">
    <property type="entry name" value="THIOL:DISULFIDE INTERCHANGE PROTEIN DSBE"/>
    <property type="match status" value="1"/>
</dbReference>
<dbReference type="HOGENOM" id="CLU_042529_11_4_9"/>
<name>F2QDT1_STROU</name>
<evidence type="ECO:0000313" key="4">
    <source>
        <dbReference type="Proteomes" id="UP000008131"/>
    </source>
</evidence>
<evidence type="ECO:0000256" key="1">
    <source>
        <dbReference type="SAM" id="SignalP"/>
    </source>
</evidence>
<protein>
    <submittedName>
        <fullName evidence="3">Thioredoxin family protein</fullName>
    </submittedName>
</protein>
<keyword evidence="1" id="KW-0732">Signal</keyword>
<dbReference type="InterPro" id="IPR013740">
    <property type="entry name" value="Redoxin"/>
</dbReference>
<dbReference type="KEGG" id="sor:SOR_1142"/>
<dbReference type="Proteomes" id="UP000008131">
    <property type="component" value="Chromosome"/>
</dbReference>
<dbReference type="GO" id="GO:0016491">
    <property type="term" value="F:oxidoreductase activity"/>
    <property type="evidence" value="ECO:0007669"/>
    <property type="project" value="InterPro"/>
</dbReference>
<dbReference type="InterPro" id="IPR050553">
    <property type="entry name" value="Thioredoxin_ResA/DsbE_sf"/>
</dbReference>